<reference evidence="2 3" key="1">
    <citation type="journal article" date="2021" name="Elife">
        <title>Chloroplast acquisition without the gene transfer in kleptoplastic sea slugs, Plakobranchus ocellatus.</title>
        <authorList>
            <person name="Maeda T."/>
            <person name="Takahashi S."/>
            <person name="Yoshida T."/>
            <person name="Shimamura S."/>
            <person name="Takaki Y."/>
            <person name="Nagai Y."/>
            <person name="Toyoda A."/>
            <person name="Suzuki Y."/>
            <person name="Arimoto A."/>
            <person name="Ishii H."/>
            <person name="Satoh N."/>
            <person name="Nishiyama T."/>
            <person name="Hasebe M."/>
            <person name="Maruyama T."/>
            <person name="Minagawa J."/>
            <person name="Obokata J."/>
            <person name="Shigenobu S."/>
        </authorList>
    </citation>
    <scope>NUCLEOTIDE SEQUENCE [LARGE SCALE GENOMIC DNA]</scope>
</reference>
<name>A0AAV4ITN3_9GAST</name>
<comment type="caution">
    <text evidence="2">The sequence shown here is derived from an EMBL/GenBank/DDBJ whole genome shotgun (WGS) entry which is preliminary data.</text>
</comment>
<sequence length="84" mass="9429">MDKMYVLGKRDDLKKLGLGVGNDLTTLQRKELQTSTRAEGEGKRGFYRNASMRLPLPETRLPAVKISHGGSRQFSSTSTSHRHQ</sequence>
<feature type="compositionally biased region" description="Basic and acidic residues" evidence="1">
    <location>
        <begin position="32"/>
        <end position="44"/>
    </location>
</feature>
<dbReference type="EMBL" id="BMAT01009762">
    <property type="protein sequence ID" value="GFS13315.1"/>
    <property type="molecule type" value="Genomic_DNA"/>
</dbReference>
<dbReference type="AlphaFoldDB" id="A0AAV4ITN3"/>
<feature type="compositionally biased region" description="Polar residues" evidence="1">
    <location>
        <begin position="70"/>
        <end position="84"/>
    </location>
</feature>
<protein>
    <recommendedName>
        <fullName evidence="4">SAM domain-containing protein</fullName>
    </recommendedName>
</protein>
<evidence type="ECO:0008006" key="4">
    <source>
        <dbReference type="Google" id="ProtNLM"/>
    </source>
</evidence>
<evidence type="ECO:0000313" key="3">
    <source>
        <dbReference type="Proteomes" id="UP000762676"/>
    </source>
</evidence>
<feature type="region of interest" description="Disordered" evidence="1">
    <location>
        <begin position="32"/>
        <end position="84"/>
    </location>
</feature>
<proteinExistence type="predicted"/>
<keyword evidence="3" id="KW-1185">Reference proteome</keyword>
<dbReference type="Proteomes" id="UP000762676">
    <property type="component" value="Unassembled WGS sequence"/>
</dbReference>
<evidence type="ECO:0000256" key="1">
    <source>
        <dbReference type="SAM" id="MobiDB-lite"/>
    </source>
</evidence>
<evidence type="ECO:0000313" key="2">
    <source>
        <dbReference type="EMBL" id="GFS13315.1"/>
    </source>
</evidence>
<gene>
    <name evidence="2" type="ORF">ElyMa_004881600</name>
</gene>
<accession>A0AAV4ITN3</accession>
<organism evidence="2 3">
    <name type="scientific">Elysia marginata</name>
    <dbReference type="NCBI Taxonomy" id="1093978"/>
    <lineage>
        <taxon>Eukaryota</taxon>
        <taxon>Metazoa</taxon>
        <taxon>Spiralia</taxon>
        <taxon>Lophotrochozoa</taxon>
        <taxon>Mollusca</taxon>
        <taxon>Gastropoda</taxon>
        <taxon>Heterobranchia</taxon>
        <taxon>Euthyneura</taxon>
        <taxon>Panpulmonata</taxon>
        <taxon>Sacoglossa</taxon>
        <taxon>Placobranchoidea</taxon>
        <taxon>Plakobranchidae</taxon>
        <taxon>Elysia</taxon>
    </lineage>
</organism>